<keyword evidence="3" id="KW-1003">Cell membrane</keyword>
<feature type="transmembrane region" description="Helical" evidence="7">
    <location>
        <begin position="81"/>
        <end position="100"/>
    </location>
</feature>
<evidence type="ECO:0000313" key="10">
    <source>
        <dbReference type="Proteomes" id="UP000075455"/>
    </source>
</evidence>
<organism evidence="9 10">
    <name type="scientific">Saccharococcus caldoxylosilyticus</name>
    <dbReference type="NCBI Taxonomy" id="81408"/>
    <lineage>
        <taxon>Bacteria</taxon>
        <taxon>Bacillati</taxon>
        <taxon>Bacillota</taxon>
        <taxon>Bacilli</taxon>
        <taxon>Bacillales</taxon>
        <taxon>Anoxybacillaceae</taxon>
        <taxon>Saccharococcus</taxon>
    </lineage>
</organism>
<dbReference type="SUPFAM" id="SSF103473">
    <property type="entry name" value="MFS general substrate transporter"/>
    <property type="match status" value="1"/>
</dbReference>
<comment type="subcellular location">
    <subcellularLocation>
        <location evidence="1">Cell membrane</location>
        <topology evidence="1">Multi-pass membrane protein</topology>
    </subcellularLocation>
</comment>
<feature type="transmembrane region" description="Helical" evidence="7">
    <location>
        <begin position="290"/>
        <end position="308"/>
    </location>
</feature>
<proteinExistence type="predicted"/>
<dbReference type="GO" id="GO:0022857">
    <property type="term" value="F:transmembrane transporter activity"/>
    <property type="evidence" value="ECO:0007669"/>
    <property type="project" value="InterPro"/>
</dbReference>
<dbReference type="RefSeq" id="WP_061579001.1">
    <property type="nucleotide sequence ID" value="NZ_LQYS01000020.1"/>
</dbReference>
<keyword evidence="5 7" id="KW-1133">Transmembrane helix</keyword>
<gene>
    <name evidence="9" type="ORF">B4119_4071</name>
</gene>
<dbReference type="PRINTS" id="PR01035">
    <property type="entry name" value="TCRTETA"/>
</dbReference>
<evidence type="ECO:0000256" key="4">
    <source>
        <dbReference type="ARBA" id="ARBA00022692"/>
    </source>
</evidence>
<feature type="transmembrane region" description="Helical" evidence="7">
    <location>
        <begin position="258"/>
        <end position="278"/>
    </location>
</feature>
<evidence type="ECO:0000256" key="6">
    <source>
        <dbReference type="ARBA" id="ARBA00023136"/>
    </source>
</evidence>
<dbReference type="Proteomes" id="UP000075455">
    <property type="component" value="Unassembled WGS sequence"/>
</dbReference>
<accession>A0A150M1R6</accession>
<evidence type="ECO:0000259" key="8">
    <source>
        <dbReference type="PROSITE" id="PS50850"/>
    </source>
</evidence>
<evidence type="ECO:0000256" key="5">
    <source>
        <dbReference type="ARBA" id="ARBA00022989"/>
    </source>
</evidence>
<protein>
    <recommendedName>
        <fullName evidence="8">Major facilitator superfamily (MFS) profile domain-containing protein</fullName>
    </recommendedName>
</protein>
<evidence type="ECO:0000256" key="7">
    <source>
        <dbReference type="SAM" id="Phobius"/>
    </source>
</evidence>
<dbReference type="InterPro" id="IPR011701">
    <property type="entry name" value="MFS"/>
</dbReference>
<dbReference type="InterPro" id="IPR001958">
    <property type="entry name" value="Tet-R_TetA/multi-R_MdtG-like"/>
</dbReference>
<dbReference type="GO" id="GO:0005886">
    <property type="term" value="C:plasma membrane"/>
    <property type="evidence" value="ECO:0007669"/>
    <property type="project" value="UniProtKB-SubCell"/>
</dbReference>
<keyword evidence="4 7" id="KW-0812">Transmembrane</keyword>
<sequence>MIKEEIWKKNFYVLWSGQFISIAGLTVLVPLLPFYMKELGATSMQSIQFWSGLALAAPAVSLAVMSPIWGKLGDRFRRKWMVVRALVGLCVCLLLMAIATSPLQFLVIRVMQGAFGGIVDASSAFVSIEAPKDERGKALGNLQSAEAAGALVGPLLGGILVDLWGFRPLLLTMGILTGISALVAAFTLTEQSKKNIFNEKLRKQTHFTVLQTFHILFSHQCTRGFIMAGFAAKFAVFGLVTAFAPYVENISQSPHLAATWIGFIQAAMWGATFISSPWWGKQNDKRSVEINYVIATLACGVSIILQAYTESMISLLLLRVFQGLTFSALIQSVVFVVVQYSHGQNRGVSIGATNSLLVGGQIAGSLSGSAIAGMFSPSIVFVVMGAILIVSAFFVLPRVAKNETSIYR</sequence>
<comment type="caution">
    <text evidence="9">The sequence shown here is derived from an EMBL/GenBank/DDBJ whole genome shotgun (WGS) entry which is preliminary data.</text>
</comment>
<dbReference type="EMBL" id="LQYS01000020">
    <property type="protein sequence ID" value="KYD18544.1"/>
    <property type="molecule type" value="Genomic_DNA"/>
</dbReference>
<dbReference type="AlphaFoldDB" id="A0A150M1R6"/>
<keyword evidence="2" id="KW-0813">Transport</keyword>
<evidence type="ECO:0000313" key="9">
    <source>
        <dbReference type="EMBL" id="KYD18544.1"/>
    </source>
</evidence>
<feature type="transmembrane region" description="Helical" evidence="7">
    <location>
        <begin position="47"/>
        <end position="69"/>
    </location>
</feature>
<reference evidence="9 10" key="1">
    <citation type="submission" date="2016-01" db="EMBL/GenBank/DDBJ databases">
        <title>Draft Genome Sequences of Seven Thermophilic Sporeformers Isolated from Foods.</title>
        <authorList>
            <person name="Berendsen E.M."/>
            <person name="Wells-Bennik M.H."/>
            <person name="Krawcyk A.O."/>
            <person name="De Jong A."/>
            <person name="Holsappel S."/>
            <person name="Eijlander R.T."/>
            <person name="Kuipers O.P."/>
        </authorList>
    </citation>
    <scope>NUCLEOTIDE SEQUENCE [LARGE SCALE GENOMIC DNA]</scope>
    <source>
        <strain evidence="9 10">B4119</strain>
    </source>
</reference>
<dbReference type="InterPro" id="IPR020846">
    <property type="entry name" value="MFS_dom"/>
</dbReference>
<dbReference type="InterPro" id="IPR036259">
    <property type="entry name" value="MFS_trans_sf"/>
</dbReference>
<dbReference type="eggNOG" id="COG2814">
    <property type="taxonomic scope" value="Bacteria"/>
</dbReference>
<name>A0A150M1R6_9BACL</name>
<dbReference type="PATRIC" id="fig|81408.3.peg.2173"/>
<feature type="transmembrane region" description="Helical" evidence="7">
    <location>
        <begin position="170"/>
        <end position="188"/>
    </location>
</feature>
<dbReference type="PANTHER" id="PTHR43414:SF6">
    <property type="entry name" value="MULTIDRUG RESISTANCE PROTEIN MDTG"/>
    <property type="match status" value="1"/>
</dbReference>
<dbReference type="Gene3D" id="1.20.1250.20">
    <property type="entry name" value="MFS general substrate transporter like domains"/>
    <property type="match status" value="2"/>
</dbReference>
<evidence type="ECO:0000256" key="3">
    <source>
        <dbReference type="ARBA" id="ARBA00022475"/>
    </source>
</evidence>
<feature type="transmembrane region" description="Helical" evidence="7">
    <location>
        <begin position="320"/>
        <end position="338"/>
    </location>
</feature>
<dbReference type="Pfam" id="PF07690">
    <property type="entry name" value="MFS_1"/>
    <property type="match status" value="1"/>
</dbReference>
<feature type="domain" description="Major facilitator superfamily (MFS) profile" evidence="8">
    <location>
        <begin position="10"/>
        <end position="403"/>
    </location>
</feature>
<feature type="transmembrane region" description="Helical" evidence="7">
    <location>
        <begin position="350"/>
        <end position="372"/>
    </location>
</feature>
<dbReference type="PROSITE" id="PS50850">
    <property type="entry name" value="MFS"/>
    <property type="match status" value="1"/>
</dbReference>
<feature type="transmembrane region" description="Helical" evidence="7">
    <location>
        <begin position="378"/>
        <end position="400"/>
    </location>
</feature>
<evidence type="ECO:0000256" key="2">
    <source>
        <dbReference type="ARBA" id="ARBA00022448"/>
    </source>
</evidence>
<feature type="transmembrane region" description="Helical" evidence="7">
    <location>
        <begin position="12"/>
        <end position="35"/>
    </location>
</feature>
<feature type="transmembrane region" description="Helical" evidence="7">
    <location>
        <begin position="225"/>
        <end position="246"/>
    </location>
</feature>
<dbReference type="PANTHER" id="PTHR43414">
    <property type="entry name" value="MULTIDRUG RESISTANCE PROTEIN MDTG"/>
    <property type="match status" value="1"/>
</dbReference>
<dbReference type="STRING" id="81408.B4119_4071"/>
<evidence type="ECO:0000256" key="1">
    <source>
        <dbReference type="ARBA" id="ARBA00004651"/>
    </source>
</evidence>
<keyword evidence="6 7" id="KW-0472">Membrane</keyword>